<dbReference type="RefSeq" id="WP_112294967.1">
    <property type="nucleotide sequence ID" value="NZ_CBCSBS010000002.1"/>
</dbReference>
<gene>
    <name evidence="8" type="ORF">Pas1_07930</name>
</gene>
<dbReference type="FunFam" id="1.20.1200.10:FF:000001">
    <property type="entry name" value="Cob(I)yrinic acid a,c-diamide adenosyltransferase"/>
    <property type="match status" value="1"/>
</dbReference>
<reference evidence="9" key="1">
    <citation type="submission" date="2018-06" db="EMBL/GenBank/DDBJ databases">
        <title>Description of a new Polynucleobacter species.</title>
        <authorList>
            <person name="Hahn M.W."/>
        </authorList>
    </citation>
    <scope>NUCLEOTIDE SEQUENCE [LARGE SCALE GENOMIC DNA]</scope>
    <source>
        <strain evidence="9">MG-25-Pas1-D2</strain>
    </source>
</reference>
<evidence type="ECO:0000256" key="6">
    <source>
        <dbReference type="RuleBase" id="RU366026"/>
    </source>
</evidence>
<dbReference type="GO" id="GO:0005524">
    <property type="term" value="F:ATP binding"/>
    <property type="evidence" value="ECO:0007669"/>
    <property type="project" value="UniProtKB-UniRule"/>
</dbReference>
<keyword evidence="3 6" id="KW-0808">Transferase</keyword>
<accession>A0A2Z4JVE3</accession>
<evidence type="ECO:0000313" key="9">
    <source>
        <dbReference type="Proteomes" id="UP000248592"/>
    </source>
</evidence>
<dbReference type="InterPro" id="IPR016030">
    <property type="entry name" value="CblAdoTrfase-like"/>
</dbReference>
<protein>
    <recommendedName>
        <fullName evidence="6">Cobalamin adenosyltransferase</fullName>
        <ecNumber evidence="6">2.5.1.-</ecNumber>
    </recommendedName>
</protein>
<sequence length="189" mass="20781">MGNRLSKIATRTGDAGMTGLGDGSRVEKDHLRICAMGDVDELNSEIGVLLATPVPDSASQALQDLLLQVQHDLFDLGGELCIPNYTLLKSEQVARLDDWLTQYNATLAPLSEFILPGGTMAAAQAHICRTVCRRAERSVVRLGWDVEINDAPRQYLNRLSDLLFVLARVLNQAAGGKDVLWKHEKKETK</sequence>
<dbReference type="AlphaFoldDB" id="A0A2Z4JVE3"/>
<evidence type="ECO:0000313" key="8">
    <source>
        <dbReference type="EMBL" id="AWW50312.1"/>
    </source>
</evidence>
<comment type="subunit">
    <text evidence="2">Homotrimer.</text>
</comment>
<name>A0A2Z4JVE3_9BURK</name>
<organism evidence="8 9">
    <name type="scientific">Polynucleobacter paneuropaeus</name>
    <dbReference type="NCBI Taxonomy" id="2527775"/>
    <lineage>
        <taxon>Bacteria</taxon>
        <taxon>Pseudomonadati</taxon>
        <taxon>Pseudomonadota</taxon>
        <taxon>Betaproteobacteria</taxon>
        <taxon>Burkholderiales</taxon>
        <taxon>Burkholderiaceae</taxon>
        <taxon>Polynucleobacter</taxon>
    </lineage>
</organism>
<comment type="similarity">
    <text evidence="1 6">Belongs to the Cob(I)alamin adenosyltransferase family.</text>
</comment>
<evidence type="ECO:0000259" key="7">
    <source>
        <dbReference type="Pfam" id="PF01923"/>
    </source>
</evidence>
<dbReference type="Gene3D" id="1.20.1200.10">
    <property type="entry name" value="Cobalamin adenosyltransferase-like"/>
    <property type="match status" value="1"/>
</dbReference>
<keyword evidence="4 6" id="KW-0547">Nucleotide-binding</keyword>
<dbReference type="GO" id="GO:0009236">
    <property type="term" value="P:cobalamin biosynthetic process"/>
    <property type="evidence" value="ECO:0007669"/>
    <property type="project" value="UniProtKB-UniRule"/>
</dbReference>
<dbReference type="NCBIfam" id="TIGR00636">
    <property type="entry name" value="PduO_Nterm"/>
    <property type="match status" value="1"/>
</dbReference>
<evidence type="ECO:0000256" key="1">
    <source>
        <dbReference type="ARBA" id="ARBA00007487"/>
    </source>
</evidence>
<comment type="catalytic activity">
    <reaction evidence="6">
        <text>2 cob(II)alamin + AH2 + 2 ATP = 2 adenosylcob(III)alamin + 2 triphosphate + A + 2 H(+)</text>
        <dbReference type="Rhea" id="RHEA:53304"/>
        <dbReference type="ChEBI" id="CHEBI:13193"/>
        <dbReference type="ChEBI" id="CHEBI:15378"/>
        <dbReference type="ChEBI" id="CHEBI:16304"/>
        <dbReference type="ChEBI" id="CHEBI:17499"/>
        <dbReference type="ChEBI" id="CHEBI:18036"/>
        <dbReference type="ChEBI" id="CHEBI:18408"/>
        <dbReference type="ChEBI" id="CHEBI:30616"/>
    </reaction>
</comment>
<evidence type="ECO:0000256" key="2">
    <source>
        <dbReference type="ARBA" id="ARBA00011233"/>
    </source>
</evidence>
<feature type="domain" description="Cobalamin adenosyltransferase-like" evidence="7">
    <location>
        <begin position="8"/>
        <end position="169"/>
    </location>
</feature>
<dbReference type="SUPFAM" id="SSF89028">
    <property type="entry name" value="Cobalamin adenosyltransferase-like"/>
    <property type="match status" value="1"/>
</dbReference>
<dbReference type="InterPro" id="IPR029499">
    <property type="entry name" value="PduO-typ"/>
</dbReference>
<dbReference type="Pfam" id="PF01923">
    <property type="entry name" value="Cob_adeno_trans"/>
    <property type="match status" value="1"/>
</dbReference>
<evidence type="ECO:0000256" key="3">
    <source>
        <dbReference type="ARBA" id="ARBA00022679"/>
    </source>
</evidence>
<evidence type="ECO:0000256" key="5">
    <source>
        <dbReference type="ARBA" id="ARBA00022840"/>
    </source>
</evidence>
<dbReference type="PANTHER" id="PTHR12213:SF0">
    <property type="entry name" value="CORRINOID ADENOSYLTRANSFERASE MMAB"/>
    <property type="match status" value="1"/>
</dbReference>
<dbReference type="EC" id="2.5.1.-" evidence="6"/>
<proteinExistence type="inferred from homology"/>
<evidence type="ECO:0000256" key="4">
    <source>
        <dbReference type="ARBA" id="ARBA00022741"/>
    </source>
</evidence>
<dbReference type="EMBL" id="CP030085">
    <property type="protein sequence ID" value="AWW50312.1"/>
    <property type="molecule type" value="Genomic_DNA"/>
</dbReference>
<keyword evidence="5 6" id="KW-0067">ATP-binding</keyword>
<dbReference type="InterPro" id="IPR036451">
    <property type="entry name" value="CblAdoTrfase-like_sf"/>
</dbReference>
<dbReference type="Proteomes" id="UP000248592">
    <property type="component" value="Chromosome"/>
</dbReference>
<dbReference type="GO" id="GO:0008817">
    <property type="term" value="F:corrinoid adenosyltransferase activity"/>
    <property type="evidence" value="ECO:0007669"/>
    <property type="project" value="TreeGrafter"/>
</dbReference>
<dbReference type="KEGG" id="poh:DPM16_06785"/>
<dbReference type="GeneID" id="66832820"/>
<keyword evidence="6" id="KW-0169">Cobalamin biosynthesis</keyword>
<dbReference type="PANTHER" id="PTHR12213">
    <property type="entry name" value="CORRINOID ADENOSYLTRANSFERASE"/>
    <property type="match status" value="1"/>
</dbReference>